<evidence type="ECO:0000256" key="6">
    <source>
        <dbReference type="ARBA" id="ARBA00022525"/>
    </source>
</evidence>
<dbReference type="GO" id="GO:0007155">
    <property type="term" value="P:cell adhesion"/>
    <property type="evidence" value="ECO:0007669"/>
    <property type="project" value="TreeGrafter"/>
</dbReference>
<evidence type="ECO:0000256" key="9">
    <source>
        <dbReference type="ARBA" id="ARBA00022949"/>
    </source>
</evidence>
<dbReference type="PROSITE" id="PS01225">
    <property type="entry name" value="CTCK_2"/>
    <property type="match status" value="1"/>
</dbReference>
<dbReference type="InterPro" id="IPR000867">
    <property type="entry name" value="IGFBP-like"/>
</dbReference>
<proteinExistence type="inferred from homology"/>
<dbReference type="InterPro" id="IPR006208">
    <property type="entry name" value="Glyco_hormone_CN"/>
</dbReference>
<keyword evidence="6" id="KW-0964">Secreted</keyword>
<evidence type="ECO:0000256" key="16">
    <source>
        <dbReference type="PROSITE-ProRule" id="PRU00039"/>
    </source>
</evidence>
<dbReference type="Gene3D" id="2.20.100.10">
    <property type="entry name" value="Thrombospondin type-1 (TSP1) repeat"/>
    <property type="match status" value="1"/>
</dbReference>
<dbReference type="PROSITE" id="PS01208">
    <property type="entry name" value="VWFC_1"/>
    <property type="match status" value="1"/>
</dbReference>
<evidence type="ECO:0000256" key="15">
    <source>
        <dbReference type="ARBA" id="ARBA00077787"/>
    </source>
</evidence>
<dbReference type="PROSITE" id="PS01185">
    <property type="entry name" value="CTCK_1"/>
    <property type="match status" value="1"/>
</dbReference>
<evidence type="ECO:0000256" key="8">
    <source>
        <dbReference type="ARBA" id="ARBA00022868"/>
    </source>
</evidence>
<dbReference type="PROSITE" id="PS51323">
    <property type="entry name" value="IGFBP_N_2"/>
    <property type="match status" value="1"/>
</dbReference>
<dbReference type="OrthoDB" id="365605at2759"/>
<evidence type="ECO:0000256" key="13">
    <source>
        <dbReference type="ARBA" id="ARBA00039944"/>
    </source>
</evidence>
<evidence type="ECO:0000256" key="12">
    <source>
        <dbReference type="ARBA" id="ARBA00023180"/>
    </source>
</evidence>
<comment type="similarity">
    <text evidence="4">Belongs to the CCN family.</text>
</comment>
<keyword evidence="12" id="KW-0325">Glycoprotein</keyword>
<evidence type="ECO:0000259" key="19">
    <source>
        <dbReference type="PROSITE" id="PS51323"/>
    </source>
</evidence>
<feature type="domain" description="CTCK" evidence="17">
    <location>
        <begin position="293"/>
        <end position="367"/>
    </location>
</feature>
<evidence type="ECO:0000256" key="4">
    <source>
        <dbReference type="ARBA" id="ARBA00008125"/>
    </source>
</evidence>
<comment type="subcellular location">
    <subcellularLocation>
        <location evidence="2">Cell junction</location>
        <location evidence="2">Gap junction</location>
    </subcellularLocation>
    <subcellularLocation>
        <location evidence="1">Cytoplasm</location>
    </subcellularLocation>
    <subcellularLocation>
        <location evidence="3">Secreted</location>
    </subcellularLocation>
</comment>
<dbReference type="InterPro" id="IPR012395">
    <property type="entry name" value="IGFBP_CNN"/>
</dbReference>
<dbReference type="GeneID" id="115479748"/>
<dbReference type="KEGG" id="muo:115479748"/>
<dbReference type="PROSITE" id="PS50092">
    <property type="entry name" value="TSP1"/>
    <property type="match status" value="1"/>
</dbReference>
<dbReference type="FunFam" id="2.20.100.10:FF:000046">
    <property type="entry name" value="Cellular communication network factor 4"/>
    <property type="match status" value="1"/>
</dbReference>
<dbReference type="InParanoid" id="A0A6P7ZEH2"/>
<dbReference type="GO" id="GO:0045597">
    <property type="term" value="P:positive regulation of cell differentiation"/>
    <property type="evidence" value="ECO:0007669"/>
    <property type="project" value="TreeGrafter"/>
</dbReference>
<sequence length="391" mass="43817">MPISCRAHPCAEYLKELQQSWVGRRLKVKREIPEQAAVRDQSPILQHGQELHHSFSALPPSLLEVEECSYPCQCPMQPLICPAGTSLILDSCGCCKVCAKQLGDPCSRTAPCDPHRGLYCDFSNVNFARGVCLAQEGSTCDLGGTVYRSGESFQPSCKYQCTCMDGAIGCVPLCAHDLRLPSPDCPAPRRVKIPGQCCEEWVCGHSERENLFESGQAVYRQVPAYSPELNNLQENCLVQTTEWSTCSKSCGMGISTRITNDNHRCHLEKETRLCMVRPCDLPLEKIIKKGKKCLRAPRSEKSLHFEFSGCTSARTFRPRFCGSCTDGRCCTPNTSTTLDVKFKCPEGEVFSRKMMFIRSCLCHHDCPRDNDIFLALHHRKMNNDYIRMPPS</sequence>
<keyword evidence="10" id="KW-0339">Growth factor</keyword>
<dbReference type="PANTHER" id="PTHR11348">
    <property type="entry name" value="CONNECTIVE TISSUE GROWTH FACTOR-RELATED"/>
    <property type="match status" value="1"/>
</dbReference>
<keyword evidence="9" id="KW-0965">Cell junction</keyword>
<dbReference type="InterPro" id="IPR050941">
    <property type="entry name" value="CCN"/>
</dbReference>
<evidence type="ECO:0000256" key="10">
    <source>
        <dbReference type="ARBA" id="ARBA00023030"/>
    </source>
</evidence>
<dbReference type="GO" id="GO:0031012">
    <property type="term" value="C:extracellular matrix"/>
    <property type="evidence" value="ECO:0007669"/>
    <property type="project" value="TreeGrafter"/>
</dbReference>
<feature type="domain" description="IGFBP N-terminal" evidence="19">
    <location>
        <begin position="64"/>
        <end position="135"/>
    </location>
</feature>
<name>A0A6P7ZEH2_9AMPH</name>
<evidence type="ECO:0000313" key="21">
    <source>
        <dbReference type="RefSeq" id="XP_030073785.1"/>
    </source>
</evidence>
<keyword evidence="5" id="KW-0963">Cytoplasm</keyword>
<dbReference type="InterPro" id="IPR006207">
    <property type="entry name" value="Cys_knot_C"/>
</dbReference>
<evidence type="ECO:0000256" key="11">
    <source>
        <dbReference type="ARBA" id="ARBA00023157"/>
    </source>
</evidence>
<dbReference type="SUPFAM" id="SSF82895">
    <property type="entry name" value="TSP-1 type 1 repeat"/>
    <property type="match status" value="1"/>
</dbReference>
<dbReference type="Pfam" id="PF00219">
    <property type="entry name" value="IGFBP"/>
    <property type="match status" value="1"/>
</dbReference>
<dbReference type="Pfam" id="PF00007">
    <property type="entry name" value="Cys_knot"/>
    <property type="match status" value="1"/>
</dbReference>
<dbReference type="InterPro" id="IPR043973">
    <property type="entry name" value="TSP1_CCN"/>
</dbReference>
<dbReference type="SMART" id="SM00121">
    <property type="entry name" value="IB"/>
    <property type="match status" value="1"/>
</dbReference>
<evidence type="ECO:0000313" key="20">
    <source>
        <dbReference type="Proteomes" id="UP000515156"/>
    </source>
</evidence>
<keyword evidence="20" id="KW-1185">Reference proteome</keyword>
<evidence type="ECO:0000259" key="17">
    <source>
        <dbReference type="PROSITE" id="PS01225"/>
    </source>
</evidence>
<dbReference type="PANTHER" id="PTHR11348:SF37">
    <property type="entry name" value="CONNECTIVE TISSUE GROWTH FACTOR"/>
    <property type="match status" value="1"/>
</dbReference>
<dbReference type="SMART" id="SM00041">
    <property type="entry name" value="CT"/>
    <property type="match status" value="1"/>
</dbReference>
<gene>
    <name evidence="21" type="primary">LOC115479748</name>
</gene>
<dbReference type="GO" id="GO:0008083">
    <property type="term" value="F:growth factor activity"/>
    <property type="evidence" value="ECO:0007669"/>
    <property type="project" value="UniProtKB-KW"/>
</dbReference>
<dbReference type="RefSeq" id="XP_030073785.1">
    <property type="nucleotide sequence ID" value="XM_030217925.1"/>
</dbReference>
<feature type="domain" description="VWFC" evidence="18">
    <location>
        <begin position="138"/>
        <end position="204"/>
    </location>
</feature>
<dbReference type="InterPro" id="IPR001007">
    <property type="entry name" value="VWF_dom"/>
</dbReference>
<dbReference type="InterPro" id="IPR036383">
    <property type="entry name" value="TSP1_rpt_sf"/>
</dbReference>
<protein>
    <recommendedName>
        <fullName evidence="13">CCN family member 3</fullName>
    </recommendedName>
    <alternativeName>
        <fullName evidence="14">Cellular communication network factor 3</fullName>
    </alternativeName>
    <alternativeName>
        <fullName evidence="15">Protein NOV homolog</fullName>
    </alternativeName>
</protein>
<evidence type="ECO:0000256" key="14">
    <source>
        <dbReference type="ARBA" id="ARBA00042352"/>
    </source>
</evidence>
<keyword evidence="7" id="KW-0732">Signal</keyword>
<accession>A0A6P7ZEH2</accession>
<dbReference type="GO" id="GO:0005737">
    <property type="term" value="C:cytoplasm"/>
    <property type="evidence" value="ECO:0007669"/>
    <property type="project" value="UniProtKB-SubCell"/>
</dbReference>
<evidence type="ECO:0000256" key="3">
    <source>
        <dbReference type="ARBA" id="ARBA00004613"/>
    </source>
</evidence>
<organism evidence="20 21">
    <name type="scientific">Microcaecilia unicolor</name>
    <dbReference type="NCBI Taxonomy" id="1415580"/>
    <lineage>
        <taxon>Eukaryota</taxon>
        <taxon>Metazoa</taxon>
        <taxon>Chordata</taxon>
        <taxon>Craniata</taxon>
        <taxon>Vertebrata</taxon>
        <taxon>Euteleostomi</taxon>
        <taxon>Amphibia</taxon>
        <taxon>Gymnophiona</taxon>
        <taxon>Siphonopidae</taxon>
        <taxon>Microcaecilia</taxon>
    </lineage>
</organism>
<dbReference type="Pfam" id="PF19035">
    <property type="entry name" value="TSP1_CCN"/>
    <property type="match status" value="1"/>
</dbReference>
<dbReference type="PROSITE" id="PS50184">
    <property type="entry name" value="VWFC_2"/>
    <property type="match status" value="1"/>
</dbReference>
<evidence type="ECO:0000256" key="7">
    <source>
        <dbReference type="ARBA" id="ARBA00022729"/>
    </source>
</evidence>
<dbReference type="GO" id="GO:0008201">
    <property type="term" value="F:heparin binding"/>
    <property type="evidence" value="ECO:0007669"/>
    <property type="project" value="TreeGrafter"/>
</dbReference>
<dbReference type="PIRSF" id="PIRSF036495">
    <property type="entry name" value="IGFBP_rP_CNN"/>
    <property type="match status" value="1"/>
</dbReference>
<dbReference type="SUPFAM" id="SSF57184">
    <property type="entry name" value="Growth factor receptor domain"/>
    <property type="match status" value="1"/>
</dbReference>
<reference evidence="21" key="2">
    <citation type="submission" date="2025-08" db="UniProtKB">
        <authorList>
            <consortium name="RefSeq"/>
        </authorList>
    </citation>
    <scope>IDENTIFICATION</scope>
</reference>
<comment type="caution">
    <text evidence="16">Lacks conserved residue(s) required for the propagation of feature annotation.</text>
</comment>
<evidence type="ECO:0000256" key="5">
    <source>
        <dbReference type="ARBA" id="ARBA00022490"/>
    </source>
</evidence>
<dbReference type="GO" id="GO:0005615">
    <property type="term" value="C:extracellular space"/>
    <property type="evidence" value="ECO:0007669"/>
    <property type="project" value="TreeGrafter"/>
</dbReference>
<dbReference type="Proteomes" id="UP000515156">
    <property type="component" value="Chromosome 11"/>
</dbReference>
<dbReference type="GO" id="GO:0005921">
    <property type="term" value="C:gap junction"/>
    <property type="evidence" value="ECO:0007669"/>
    <property type="project" value="UniProtKB-SubCell"/>
</dbReference>
<dbReference type="GO" id="GO:0005178">
    <property type="term" value="F:integrin binding"/>
    <property type="evidence" value="ECO:0007669"/>
    <property type="project" value="TreeGrafter"/>
</dbReference>
<dbReference type="InterPro" id="IPR009030">
    <property type="entry name" value="Growth_fac_rcpt_cys_sf"/>
</dbReference>
<dbReference type="SMART" id="SM00214">
    <property type="entry name" value="VWC"/>
    <property type="match status" value="1"/>
</dbReference>
<evidence type="ECO:0000259" key="18">
    <source>
        <dbReference type="PROSITE" id="PS50184"/>
    </source>
</evidence>
<dbReference type="Pfam" id="PF00093">
    <property type="entry name" value="VWC"/>
    <property type="match status" value="1"/>
</dbReference>
<reference evidence="20" key="1">
    <citation type="submission" date="2024-06" db="UniProtKB">
        <authorList>
            <consortium name="RefSeq"/>
        </authorList>
    </citation>
    <scope>NUCLEOTIDE SEQUENCE [LARGE SCALE GENOMIC DNA]</scope>
</reference>
<evidence type="ECO:0000256" key="2">
    <source>
        <dbReference type="ARBA" id="ARBA00004610"/>
    </source>
</evidence>
<keyword evidence="11" id="KW-1015">Disulfide bond</keyword>
<dbReference type="AlphaFoldDB" id="A0A6P7ZEH2"/>
<dbReference type="InterPro" id="IPR000884">
    <property type="entry name" value="TSP1_rpt"/>
</dbReference>
<keyword evidence="8" id="KW-0303">Gap junction</keyword>
<evidence type="ECO:0000256" key="1">
    <source>
        <dbReference type="ARBA" id="ARBA00004496"/>
    </source>
</evidence>
<dbReference type="SMART" id="SM00209">
    <property type="entry name" value="TSP1"/>
    <property type="match status" value="1"/>
</dbReference>
<dbReference type="GO" id="GO:0051239">
    <property type="term" value="P:regulation of multicellular organismal process"/>
    <property type="evidence" value="ECO:0007669"/>
    <property type="project" value="UniProtKB-ARBA"/>
</dbReference>